<keyword evidence="2" id="KW-0520">NAD</keyword>
<dbReference type="SUPFAM" id="SSF48179">
    <property type="entry name" value="6-phosphogluconate dehydrogenase C-terminal domain-like"/>
    <property type="match status" value="1"/>
</dbReference>
<keyword evidence="6" id="KW-0614">Plasmid</keyword>
<dbReference type="PIRSF" id="PIRSF000103">
    <property type="entry name" value="HIBADH"/>
    <property type="match status" value="1"/>
</dbReference>
<feature type="domain" description="6-phosphogluconate dehydrogenase NADP-binding" evidence="4">
    <location>
        <begin position="13"/>
        <end position="166"/>
    </location>
</feature>
<feature type="domain" description="3-hydroxyisobutyrate dehydrogenase-like NAD-binding" evidence="5">
    <location>
        <begin position="172"/>
        <end position="287"/>
    </location>
</feature>
<evidence type="ECO:0000256" key="3">
    <source>
        <dbReference type="PIRSR" id="PIRSR000103-1"/>
    </source>
</evidence>
<dbReference type="KEGG" id="rjg:CCGE525_37405"/>
<dbReference type="Pfam" id="PF03446">
    <property type="entry name" value="NAD_binding_2"/>
    <property type="match status" value="1"/>
</dbReference>
<evidence type="ECO:0000313" key="6">
    <source>
        <dbReference type="EMBL" id="AYG64419.1"/>
    </source>
</evidence>
<dbReference type="Gene3D" id="1.10.1040.10">
    <property type="entry name" value="N-(1-d-carboxylethyl)-l-norvaline Dehydrogenase, domain 2"/>
    <property type="match status" value="1"/>
</dbReference>
<dbReference type="InterPro" id="IPR015815">
    <property type="entry name" value="HIBADH-related"/>
</dbReference>
<dbReference type="InterPro" id="IPR051265">
    <property type="entry name" value="HIBADH-related_NP60_sf"/>
</dbReference>
<dbReference type="RefSeq" id="WP_120709310.1">
    <property type="nucleotide sequence ID" value="NZ_CP032697.1"/>
</dbReference>
<dbReference type="EMBL" id="CP032697">
    <property type="protein sequence ID" value="AYG64419.1"/>
    <property type="molecule type" value="Genomic_DNA"/>
</dbReference>
<dbReference type="GO" id="GO:0016491">
    <property type="term" value="F:oxidoreductase activity"/>
    <property type="evidence" value="ECO:0007669"/>
    <property type="project" value="UniProtKB-KW"/>
</dbReference>
<dbReference type="InterPro" id="IPR029154">
    <property type="entry name" value="HIBADH-like_NADP-bd"/>
</dbReference>
<accession>A0A387G0G8</accession>
<dbReference type="InterPro" id="IPR006115">
    <property type="entry name" value="6PGDH_NADP-bd"/>
</dbReference>
<feature type="active site" evidence="3">
    <location>
        <position position="178"/>
    </location>
</feature>
<sequence length="291" mass="30344">MTDIQPAQSTRAVAVLGTGLIGAAVARNLARKGFEVRAWNRSAQKARALATDGVTPFEDISAAVRGATIVITVLKDGPATREVMAAALPSLDKGTVWLQLSTVGLEAIEALADFAAEKGFIFYDAPVQGTRQPAEQGKLVILASGPESERHIAQPIFDAIGQRTLWVSDTPGTSSRLKLALNAYVFALTHGTAETLAIARALGVDPAQVIEAVTGGPLDSGYFQVKSAAMLKGDFTTSFSIENGVKDAALVVEALAGTNVRADLAESGLARFQRTAKAGHGDKDIAATFLA</sequence>
<dbReference type="Pfam" id="PF14833">
    <property type="entry name" value="NAD_binding_11"/>
    <property type="match status" value="1"/>
</dbReference>
<dbReference type="InterPro" id="IPR013328">
    <property type="entry name" value="6PGD_dom2"/>
</dbReference>
<evidence type="ECO:0000313" key="7">
    <source>
        <dbReference type="Proteomes" id="UP000282195"/>
    </source>
</evidence>
<organism evidence="6 7">
    <name type="scientific">Rhizobium jaguaris</name>
    <dbReference type="NCBI Taxonomy" id="1312183"/>
    <lineage>
        <taxon>Bacteria</taxon>
        <taxon>Pseudomonadati</taxon>
        <taxon>Pseudomonadota</taxon>
        <taxon>Alphaproteobacteria</taxon>
        <taxon>Hyphomicrobiales</taxon>
        <taxon>Rhizobiaceae</taxon>
        <taxon>Rhizobium/Agrobacterium group</taxon>
        <taxon>Rhizobium</taxon>
    </lineage>
</organism>
<evidence type="ECO:0000259" key="4">
    <source>
        <dbReference type="Pfam" id="PF03446"/>
    </source>
</evidence>
<evidence type="ECO:0000256" key="2">
    <source>
        <dbReference type="ARBA" id="ARBA00023027"/>
    </source>
</evidence>
<dbReference type="Gene3D" id="3.40.50.720">
    <property type="entry name" value="NAD(P)-binding Rossmann-like Domain"/>
    <property type="match status" value="1"/>
</dbReference>
<geneLocation type="plasmid" evidence="7">
    <name>prccge525a</name>
</geneLocation>
<gene>
    <name evidence="6" type="ORF">CCGE525_37405</name>
</gene>
<dbReference type="InterPro" id="IPR036291">
    <property type="entry name" value="NAD(P)-bd_dom_sf"/>
</dbReference>
<evidence type="ECO:0000259" key="5">
    <source>
        <dbReference type="Pfam" id="PF14833"/>
    </source>
</evidence>
<dbReference type="GO" id="GO:0051287">
    <property type="term" value="F:NAD binding"/>
    <property type="evidence" value="ECO:0007669"/>
    <property type="project" value="InterPro"/>
</dbReference>
<proteinExistence type="predicted"/>
<dbReference type="AlphaFoldDB" id="A0A387G0G8"/>
<name>A0A387G0G8_9HYPH</name>
<dbReference type="Proteomes" id="UP000282195">
    <property type="component" value="Plasmid pRCCGE525a"/>
</dbReference>
<dbReference type="PANTHER" id="PTHR43580">
    <property type="entry name" value="OXIDOREDUCTASE GLYR1-RELATED"/>
    <property type="match status" value="1"/>
</dbReference>
<keyword evidence="1" id="KW-0560">Oxidoreductase</keyword>
<keyword evidence="7" id="KW-1185">Reference proteome</keyword>
<dbReference type="SUPFAM" id="SSF51735">
    <property type="entry name" value="NAD(P)-binding Rossmann-fold domains"/>
    <property type="match status" value="1"/>
</dbReference>
<reference evidence="6 7" key="1">
    <citation type="submission" date="2018-10" db="EMBL/GenBank/DDBJ databases">
        <title>Rhizobium etli, R. leguminosarum and a new Rhizobium genospecies from Phaseolus dumosus.</title>
        <authorList>
            <person name="Ramirez-Puebla S.T."/>
            <person name="Rogel-Hernandez M.A."/>
            <person name="Guerrero G."/>
            <person name="Ormeno-Orrillo E."/>
            <person name="Martinez-Romero J.C."/>
            <person name="Negrete-Yankelevich S."/>
            <person name="Martinez-Romero E."/>
        </authorList>
    </citation>
    <scope>NUCLEOTIDE SEQUENCE [LARGE SCALE GENOMIC DNA]</scope>
    <source>
        <strain evidence="6 7">CCGE525</strain>
        <plasmid evidence="7">prccge525a</plasmid>
    </source>
</reference>
<evidence type="ECO:0000256" key="1">
    <source>
        <dbReference type="ARBA" id="ARBA00023002"/>
    </source>
</evidence>
<dbReference type="InterPro" id="IPR008927">
    <property type="entry name" value="6-PGluconate_DH-like_C_sf"/>
</dbReference>
<dbReference type="OrthoDB" id="9812907at2"/>
<dbReference type="GO" id="GO:0050661">
    <property type="term" value="F:NADP binding"/>
    <property type="evidence" value="ECO:0007669"/>
    <property type="project" value="InterPro"/>
</dbReference>
<protein>
    <submittedName>
        <fullName evidence="6">NAD(P)-dependent oxidoreductase</fullName>
    </submittedName>
</protein>
<dbReference type="PANTHER" id="PTHR43580:SF2">
    <property type="entry name" value="CYTOKINE-LIKE NUCLEAR FACTOR N-PAC"/>
    <property type="match status" value="1"/>
</dbReference>